<evidence type="ECO:0000256" key="4">
    <source>
        <dbReference type="ARBA" id="ARBA00023288"/>
    </source>
</evidence>
<keyword evidence="4" id="KW-0449">Lipoprotein</keyword>
<sequence>MLELNGERIELKQERMASGIKYSNEHFVYTNWHGETKLYKDGKLIFSDSK</sequence>
<evidence type="ECO:0000259" key="5">
    <source>
        <dbReference type="Pfam" id="PF09864"/>
    </source>
</evidence>
<name>A0A5K7S763_9BACT</name>
<organism evidence="6 7">
    <name type="scientific">Aquipluma nitroreducens</name>
    <dbReference type="NCBI Taxonomy" id="2010828"/>
    <lineage>
        <taxon>Bacteria</taxon>
        <taxon>Pseudomonadati</taxon>
        <taxon>Bacteroidota</taxon>
        <taxon>Bacteroidia</taxon>
        <taxon>Marinilabiliales</taxon>
        <taxon>Prolixibacteraceae</taxon>
        <taxon>Aquipluma</taxon>
    </lineage>
</organism>
<accession>A0A5K7S763</accession>
<evidence type="ECO:0000256" key="1">
    <source>
        <dbReference type="ARBA" id="ARBA00022729"/>
    </source>
</evidence>
<dbReference type="Gene3D" id="2.40.128.200">
    <property type="match status" value="1"/>
</dbReference>
<dbReference type="InterPro" id="IPR036328">
    <property type="entry name" value="MliC_sf"/>
</dbReference>
<gene>
    <name evidence="6" type="ORF">AQPE_1428</name>
</gene>
<dbReference type="Proteomes" id="UP001193389">
    <property type="component" value="Chromosome"/>
</dbReference>
<keyword evidence="2" id="KW-0472">Membrane</keyword>
<reference evidence="6" key="1">
    <citation type="journal article" date="2020" name="Int. J. Syst. Evol. Microbiol.">
        <title>Aquipluma nitroreducens gen. nov. sp. nov., a novel facultatively anaerobic bacterium isolated from a freshwater lake.</title>
        <authorList>
            <person name="Watanabe M."/>
            <person name="Kojima H."/>
            <person name="Fukui M."/>
        </authorList>
    </citation>
    <scope>NUCLEOTIDE SEQUENCE</scope>
    <source>
        <strain evidence="6">MeG22</strain>
    </source>
</reference>
<evidence type="ECO:0000313" key="6">
    <source>
        <dbReference type="EMBL" id="BBE17279.1"/>
    </source>
</evidence>
<dbReference type="Pfam" id="PF09864">
    <property type="entry name" value="MliC"/>
    <property type="match status" value="1"/>
</dbReference>
<proteinExistence type="predicted"/>
<protein>
    <recommendedName>
        <fullName evidence="5">C-type lysozyme inhibitor domain-containing protein</fullName>
    </recommendedName>
</protein>
<dbReference type="InterPro" id="IPR018660">
    <property type="entry name" value="MliC"/>
</dbReference>
<evidence type="ECO:0000256" key="3">
    <source>
        <dbReference type="ARBA" id="ARBA00023139"/>
    </source>
</evidence>
<keyword evidence="7" id="KW-1185">Reference proteome</keyword>
<dbReference type="EMBL" id="AP018694">
    <property type="protein sequence ID" value="BBE17279.1"/>
    <property type="molecule type" value="Genomic_DNA"/>
</dbReference>
<keyword evidence="1" id="KW-0732">Signal</keyword>
<dbReference type="AlphaFoldDB" id="A0A5K7S763"/>
<dbReference type="SUPFAM" id="SSF141488">
    <property type="entry name" value="YdhA-like"/>
    <property type="match status" value="1"/>
</dbReference>
<evidence type="ECO:0000256" key="2">
    <source>
        <dbReference type="ARBA" id="ARBA00023136"/>
    </source>
</evidence>
<evidence type="ECO:0000313" key="7">
    <source>
        <dbReference type="Proteomes" id="UP001193389"/>
    </source>
</evidence>
<feature type="domain" description="C-type lysozyme inhibitor" evidence="5">
    <location>
        <begin position="2"/>
        <end position="33"/>
    </location>
</feature>
<keyword evidence="3" id="KW-0564">Palmitate</keyword>
<dbReference type="KEGG" id="anf:AQPE_1428"/>